<evidence type="ECO:0000313" key="1">
    <source>
        <dbReference type="EMBL" id="KAF0032630.1"/>
    </source>
</evidence>
<organism evidence="1 2">
    <name type="scientific">Scophthalmus maximus</name>
    <name type="common">Turbot</name>
    <name type="synonym">Psetta maxima</name>
    <dbReference type="NCBI Taxonomy" id="52904"/>
    <lineage>
        <taxon>Eukaryota</taxon>
        <taxon>Metazoa</taxon>
        <taxon>Chordata</taxon>
        <taxon>Craniata</taxon>
        <taxon>Vertebrata</taxon>
        <taxon>Euteleostomi</taxon>
        <taxon>Actinopterygii</taxon>
        <taxon>Neopterygii</taxon>
        <taxon>Teleostei</taxon>
        <taxon>Neoteleostei</taxon>
        <taxon>Acanthomorphata</taxon>
        <taxon>Carangaria</taxon>
        <taxon>Pleuronectiformes</taxon>
        <taxon>Pleuronectoidei</taxon>
        <taxon>Scophthalmidae</taxon>
        <taxon>Scophthalmus</taxon>
    </lineage>
</organism>
<gene>
    <name evidence="1" type="ORF">F2P81_014920</name>
</gene>
<protein>
    <submittedName>
        <fullName evidence="1">Uncharacterized protein</fullName>
    </submittedName>
</protein>
<name>A0A6A4SL93_SCOMX</name>
<proteinExistence type="predicted"/>
<accession>A0A6A4SL93</accession>
<evidence type="ECO:0000313" key="2">
    <source>
        <dbReference type="Proteomes" id="UP000438429"/>
    </source>
</evidence>
<dbReference type="EMBL" id="VEVO01000013">
    <property type="protein sequence ID" value="KAF0032630.1"/>
    <property type="molecule type" value="Genomic_DNA"/>
</dbReference>
<sequence>MRLSHDDILCFGSTNSSLELSGFIGFEFLILKKRNNHAASLSLPGSSCLTRLRITGESPCTDNIKHLTITFYVLQQNERRTPVLIAVTSASQCKSRSSVLRLQRSLFLRRSLRSSYSSARE</sequence>
<comment type="caution">
    <text evidence="1">The sequence shown here is derived from an EMBL/GenBank/DDBJ whole genome shotgun (WGS) entry which is preliminary data.</text>
</comment>
<dbReference type="AlphaFoldDB" id="A0A6A4SL93"/>
<dbReference type="Proteomes" id="UP000438429">
    <property type="component" value="Unassembled WGS sequence"/>
</dbReference>
<reference evidence="1 2" key="1">
    <citation type="submission" date="2019-06" db="EMBL/GenBank/DDBJ databases">
        <title>Draft genomes of female and male turbot (Scophthalmus maximus).</title>
        <authorList>
            <person name="Xu H."/>
            <person name="Xu X.-W."/>
            <person name="Shao C."/>
            <person name="Chen S."/>
        </authorList>
    </citation>
    <scope>NUCLEOTIDE SEQUENCE [LARGE SCALE GENOMIC DNA]</scope>
    <source>
        <strain evidence="1">Ysfricsl-2016a</strain>
        <tissue evidence="1">Blood</tissue>
    </source>
</reference>